<keyword evidence="1" id="KW-1133">Transmembrane helix</keyword>
<keyword evidence="1" id="KW-0472">Membrane</keyword>
<keyword evidence="1" id="KW-0812">Transmembrane</keyword>
<evidence type="ECO:0000256" key="1">
    <source>
        <dbReference type="SAM" id="Phobius"/>
    </source>
</evidence>
<gene>
    <name evidence="2" type="ORF">HMPREF0554_0810</name>
</gene>
<dbReference type="EMBL" id="ADAD01000177">
    <property type="protein sequence ID" value="EEY34188.1"/>
    <property type="molecule type" value="Genomic_DNA"/>
</dbReference>
<evidence type="ECO:0000313" key="3">
    <source>
        <dbReference type="Proteomes" id="UP000004226"/>
    </source>
</evidence>
<sequence>MESTKNILLYIENHGLSLIITVMLILAVWKYIVPYIKEQTEILEEVKKFLKNFNTGAISGKALGLMLELQAKSLRWSIENKYVFFIQNNNIKNRYNNIIFEIDNYISTKMLKFEDELKDITDKITFKVFFDMFQSSISDLKKELNTVLKALKEENTEPSDYDIAIRTVKQHMEHFQNNLIKKIKELTD</sequence>
<dbReference type="Proteomes" id="UP000004226">
    <property type="component" value="Unassembled WGS sequence"/>
</dbReference>
<name>D0GNV7_9FUSO</name>
<organism evidence="2 3">
    <name type="scientific">Pseudoleptotrichia goodfellowii F0264</name>
    <dbReference type="NCBI Taxonomy" id="596323"/>
    <lineage>
        <taxon>Bacteria</taxon>
        <taxon>Fusobacteriati</taxon>
        <taxon>Fusobacteriota</taxon>
        <taxon>Fusobacteriia</taxon>
        <taxon>Fusobacteriales</taxon>
        <taxon>Leptotrichiaceae</taxon>
        <taxon>Pseudoleptotrichia</taxon>
    </lineage>
</organism>
<keyword evidence="3" id="KW-1185">Reference proteome</keyword>
<protein>
    <submittedName>
        <fullName evidence="2">Uncharacterized protein</fullName>
    </submittedName>
</protein>
<evidence type="ECO:0000313" key="2">
    <source>
        <dbReference type="EMBL" id="EEY34188.1"/>
    </source>
</evidence>
<reference evidence="2 3" key="1">
    <citation type="submission" date="2009-10" db="EMBL/GenBank/DDBJ databases">
        <authorList>
            <person name="Harkins D.M."/>
            <person name="Madupu R."/>
            <person name="Durkin A.S."/>
            <person name="Torralba M."/>
            <person name="Methe B."/>
            <person name="Sutton G.G."/>
            <person name="Strausberg R.L."/>
            <person name="Nelson K.E."/>
        </authorList>
    </citation>
    <scope>NUCLEOTIDE SEQUENCE [LARGE SCALE GENOMIC DNA]</scope>
    <source>
        <strain evidence="2 3">F0264</strain>
    </source>
</reference>
<dbReference type="RefSeq" id="WP_006808166.1">
    <property type="nucleotide sequence ID" value="NZ_ADAD01000177.1"/>
</dbReference>
<comment type="caution">
    <text evidence="2">The sequence shown here is derived from an EMBL/GenBank/DDBJ whole genome shotgun (WGS) entry which is preliminary data.</text>
</comment>
<accession>D0GNV7</accession>
<dbReference type="AlphaFoldDB" id="D0GNV7"/>
<feature type="transmembrane region" description="Helical" evidence="1">
    <location>
        <begin position="15"/>
        <end position="33"/>
    </location>
</feature>
<proteinExistence type="predicted"/>